<name>A0A0T5NZM1_9RHOB</name>
<accession>A0A0T5NZM1</accession>
<evidence type="ECO:0000313" key="2">
    <source>
        <dbReference type="EMBL" id="KRS14346.1"/>
    </source>
</evidence>
<dbReference type="STRING" id="1641875.XM53_01035"/>
<sequence length="90" mass="8677">MLAGAVLAGCTAPDTSQSRVPITDDPVMTKYDAQSDGGGGCPGGGRQGTAGGAGECLPDYPQDPSDPPRIPGQPQSGGGNQGGGPQGGRP</sequence>
<protein>
    <submittedName>
        <fullName evidence="2">Uncharacterized protein</fullName>
    </submittedName>
</protein>
<gene>
    <name evidence="2" type="ORF">XM53_01035</name>
</gene>
<dbReference type="PATRIC" id="fig|1641875.4.peg.1294"/>
<feature type="compositionally biased region" description="Gly residues" evidence="1">
    <location>
        <begin position="75"/>
        <end position="90"/>
    </location>
</feature>
<dbReference type="Proteomes" id="UP000051295">
    <property type="component" value="Unassembled WGS sequence"/>
</dbReference>
<organism evidence="2 3">
    <name type="scientific">Roseovarius atlanticus</name>
    <dbReference type="NCBI Taxonomy" id="1641875"/>
    <lineage>
        <taxon>Bacteria</taxon>
        <taxon>Pseudomonadati</taxon>
        <taxon>Pseudomonadota</taxon>
        <taxon>Alphaproteobacteria</taxon>
        <taxon>Rhodobacterales</taxon>
        <taxon>Roseobacteraceae</taxon>
        <taxon>Roseovarius</taxon>
    </lineage>
</organism>
<feature type="compositionally biased region" description="Gly residues" evidence="1">
    <location>
        <begin position="36"/>
        <end position="54"/>
    </location>
</feature>
<comment type="caution">
    <text evidence="2">The sequence shown here is derived from an EMBL/GenBank/DDBJ whole genome shotgun (WGS) entry which is preliminary data.</text>
</comment>
<proteinExistence type="predicted"/>
<keyword evidence="3" id="KW-1185">Reference proteome</keyword>
<dbReference type="EMBL" id="LAXJ01000002">
    <property type="protein sequence ID" value="KRS14346.1"/>
    <property type="molecule type" value="Genomic_DNA"/>
</dbReference>
<reference evidence="2 3" key="1">
    <citation type="submission" date="2015-04" db="EMBL/GenBank/DDBJ databases">
        <title>The draft genome sequence of Roseovarius sp.R12b.</title>
        <authorList>
            <person name="Li G."/>
            <person name="Lai Q."/>
            <person name="Shao Z."/>
            <person name="Yan P."/>
        </authorList>
    </citation>
    <scope>NUCLEOTIDE SEQUENCE [LARGE SCALE GENOMIC DNA]</scope>
    <source>
        <strain evidence="2 3">R12B</strain>
    </source>
</reference>
<evidence type="ECO:0000313" key="3">
    <source>
        <dbReference type="Proteomes" id="UP000051295"/>
    </source>
</evidence>
<feature type="region of interest" description="Disordered" evidence="1">
    <location>
        <begin position="1"/>
        <end position="90"/>
    </location>
</feature>
<dbReference type="AlphaFoldDB" id="A0A0T5NZM1"/>
<evidence type="ECO:0000256" key="1">
    <source>
        <dbReference type="SAM" id="MobiDB-lite"/>
    </source>
</evidence>